<organism evidence="1 2">
    <name type="scientific">Mesobacillus boroniphilus JCM 21738</name>
    <dbReference type="NCBI Taxonomy" id="1294265"/>
    <lineage>
        <taxon>Bacteria</taxon>
        <taxon>Bacillati</taxon>
        <taxon>Bacillota</taxon>
        <taxon>Bacilli</taxon>
        <taxon>Bacillales</taxon>
        <taxon>Bacillaceae</taxon>
        <taxon>Mesobacillus</taxon>
    </lineage>
</organism>
<reference evidence="1 2" key="1">
    <citation type="submission" date="2013-12" db="EMBL/GenBank/DDBJ databases">
        <title>NBRP : Genome information of microbial organism related human and environment.</title>
        <authorList>
            <person name="Hattori M."/>
            <person name="Oshima K."/>
            <person name="Inaba H."/>
            <person name="Suda W."/>
            <person name="Sakamoto M."/>
            <person name="Iino T."/>
            <person name="Kitahara M."/>
            <person name="Oshida Y."/>
            <person name="Iida T."/>
            <person name="Kudo T."/>
            <person name="Itoh T."/>
            <person name="Ahmed I."/>
            <person name="Ohkuma M."/>
        </authorList>
    </citation>
    <scope>NUCLEOTIDE SEQUENCE [LARGE SCALE GENOMIC DNA]</scope>
    <source>
        <strain evidence="1 2">JCM 21738</strain>
    </source>
</reference>
<name>W4RRY6_9BACI</name>
<protein>
    <submittedName>
        <fullName evidence="1">Lj928 prophage protein</fullName>
    </submittedName>
</protein>
<dbReference type="Proteomes" id="UP000018949">
    <property type="component" value="Unassembled WGS sequence"/>
</dbReference>
<dbReference type="AlphaFoldDB" id="W4RRY6"/>
<comment type="caution">
    <text evidence="1">The sequence shown here is derived from an EMBL/GenBank/DDBJ whole genome shotgun (WGS) entry which is preliminary data.</text>
</comment>
<keyword evidence="2" id="KW-1185">Reference proteome</keyword>
<dbReference type="InterPro" id="IPR016891">
    <property type="entry name" value="DUF2321"/>
</dbReference>
<dbReference type="Pfam" id="PF10083">
    <property type="entry name" value="DUF2321"/>
    <property type="match status" value="1"/>
</dbReference>
<gene>
    <name evidence="1" type="ORF">JCM21738_3278</name>
</gene>
<evidence type="ECO:0000313" key="2">
    <source>
        <dbReference type="Proteomes" id="UP000018949"/>
    </source>
</evidence>
<proteinExistence type="predicted"/>
<accession>W4RRY6</accession>
<sequence>MYSEYSYEALENPPSYCIHCGDAFPWINLALEAAEELANIIDELGEHDKKILTDSLAELVKDTPRREVAVIKVKSILKGLDSHFSDGFKNILYNVLSNLSLKRYGDPN</sequence>
<evidence type="ECO:0000313" key="1">
    <source>
        <dbReference type="EMBL" id="GAE46379.1"/>
    </source>
</evidence>
<dbReference type="eggNOG" id="COG4306">
    <property type="taxonomic scope" value="Bacteria"/>
</dbReference>
<dbReference type="EMBL" id="BAUW01000042">
    <property type="protein sequence ID" value="GAE46379.1"/>
    <property type="molecule type" value="Genomic_DNA"/>
</dbReference>